<dbReference type="AlphaFoldDB" id="A0A401X8T3"/>
<proteinExistence type="predicted"/>
<name>A0A401X8T3_ACEPA</name>
<dbReference type="EMBL" id="BDEV01000159">
    <property type="protein sequence ID" value="GCD64163.1"/>
    <property type="molecule type" value="Genomic_DNA"/>
</dbReference>
<gene>
    <name evidence="1" type="ORF">NBRC3278_3256</name>
</gene>
<reference evidence="1 2" key="1">
    <citation type="submission" date="2016-06" db="EMBL/GenBank/DDBJ databases">
        <title>Acetobacter pasteurianus NBRC 3278 whole genome sequencing project.</title>
        <authorList>
            <person name="Matsutani M."/>
            <person name="Shiwa Y."/>
            <person name="Okamoto-Kainuma A."/>
            <person name="Ishikawa M."/>
            <person name="Koizumi Y."/>
            <person name="Yoshikawa H."/>
            <person name="Yakushi T."/>
            <person name="Matsushita K."/>
        </authorList>
    </citation>
    <scope>NUCLEOTIDE SEQUENCE [LARGE SCALE GENOMIC DNA]</scope>
    <source>
        <strain evidence="1 2">NBRC 3278</strain>
    </source>
</reference>
<dbReference type="Proteomes" id="UP000287385">
    <property type="component" value="Unassembled WGS sequence"/>
</dbReference>
<comment type="caution">
    <text evidence="1">The sequence shown here is derived from an EMBL/GenBank/DDBJ whole genome shotgun (WGS) entry which is preliminary data.</text>
</comment>
<dbReference type="SUPFAM" id="SSF56300">
    <property type="entry name" value="Metallo-dependent phosphatases"/>
    <property type="match status" value="1"/>
</dbReference>
<keyword evidence="2" id="KW-1185">Reference proteome</keyword>
<dbReference type="RefSeq" id="WP_124297919.1">
    <property type="nucleotide sequence ID" value="NZ_BDEV01000159.1"/>
</dbReference>
<dbReference type="InterPro" id="IPR029052">
    <property type="entry name" value="Metallo-depent_PP-like"/>
</dbReference>
<sequence>MRWLTSADHHYYHQAVITYSKRPFSSLDHMHEVFIRRWNSTVEDDDRVIYVGDLIFGNDISILKELRGHIIVNTGNHDKHSAMNKALRQGYVQSVQSYTGLYLAGQNYHFQHFPALDWPGKDKGAILVHGHMHNKYPPTEQSIDVGVDTPWANFAPIPIERIPSLIRKYGPKVSSSYGVSSVKQDDD</sequence>
<accession>A0A401X8T3</accession>
<organism evidence="1 2">
    <name type="scientific">Acetobacter pasteurianus NBRC 3278</name>
    <dbReference type="NCBI Taxonomy" id="1226660"/>
    <lineage>
        <taxon>Bacteria</taxon>
        <taxon>Pseudomonadati</taxon>
        <taxon>Pseudomonadota</taxon>
        <taxon>Alphaproteobacteria</taxon>
        <taxon>Acetobacterales</taxon>
        <taxon>Acetobacteraceae</taxon>
        <taxon>Acetobacter</taxon>
    </lineage>
</organism>
<evidence type="ECO:0000313" key="2">
    <source>
        <dbReference type="Proteomes" id="UP000287385"/>
    </source>
</evidence>
<evidence type="ECO:0000313" key="1">
    <source>
        <dbReference type="EMBL" id="GCD64163.1"/>
    </source>
</evidence>
<dbReference type="Gene3D" id="3.60.21.10">
    <property type="match status" value="1"/>
</dbReference>
<protein>
    <submittedName>
        <fullName evidence="1">Putative phosphoesterase</fullName>
    </submittedName>
</protein>